<comment type="similarity">
    <text evidence="2 4">Belongs to the FliE family.</text>
</comment>
<keyword evidence="3 4" id="KW-0975">Bacterial flagellum</keyword>
<dbReference type="Proteomes" id="UP000886101">
    <property type="component" value="Unassembled WGS sequence"/>
</dbReference>
<evidence type="ECO:0000256" key="5">
    <source>
        <dbReference type="NCBIfam" id="TIGR00205"/>
    </source>
</evidence>
<reference evidence="6" key="1">
    <citation type="journal article" date="2020" name="mSystems">
        <title>Genome- and Community-Level Interaction Insights into Carbon Utilization and Element Cycling Functions of Hydrothermarchaeota in Hydrothermal Sediment.</title>
        <authorList>
            <person name="Zhou Z."/>
            <person name="Liu Y."/>
            <person name="Xu W."/>
            <person name="Pan J."/>
            <person name="Luo Z.H."/>
            <person name="Li M."/>
        </authorList>
    </citation>
    <scope>NUCLEOTIDE SEQUENCE [LARGE SCALE GENOMIC DNA]</scope>
    <source>
        <strain evidence="6">HyVt-533</strain>
    </source>
</reference>
<dbReference type="Pfam" id="PF02049">
    <property type="entry name" value="FliE"/>
    <property type="match status" value="1"/>
</dbReference>
<keyword evidence="6" id="KW-0282">Flagellum</keyword>
<dbReference type="PANTHER" id="PTHR34653">
    <property type="match status" value="1"/>
</dbReference>
<keyword evidence="6" id="KW-0969">Cilium</keyword>
<dbReference type="AlphaFoldDB" id="A0A7V5U3A7"/>
<evidence type="ECO:0000256" key="3">
    <source>
        <dbReference type="ARBA" id="ARBA00023143"/>
    </source>
</evidence>
<name>A0A7V5U3A7_9BACT</name>
<dbReference type="GO" id="GO:0071973">
    <property type="term" value="P:bacterial-type flagellum-dependent cell motility"/>
    <property type="evidence" value="ECO:0007669"/>
    <property type="project" value="InterPro"/>
</dbReference>
<evidence type="ECO:0000256" key="2">
    <source>
        <dbReference type="ARBA" id="ARBA00009272"/>
    </source>
</evidence>
<dbReference type="NCBIfam" id="TIGR00205">
    <property type="entry name" value="fliE"/>
    <property type="match status" value="1"/>
</dbReference>
<dbReference type="EMBL" id="DROK01000272">
    <property type="protein sequence ID" value="HHI98012.1"/>
    <property type="molecule type" value="Genomic_DNA"/>
</dbReference>
<dbReference type="GO" id="GO:0009425">
    <property type="term" value="C:bacterial-type flagellum basal body"/>
    <property type="evidence" value="ECO:0007669"/>
    <property type="project" value="UniProtKB-SubCell"/>
</dbReference>
<accession>A0A7V5U3A7</accession>
<dbReference type="PANTHER" id="PTHR34653:SF1">
    <property type="entry name" value="FLAGELLAR HOOK-BASAL BODY COMPLEX PROTEIN FLIE"/>
    <property type="match status" value="1"/>
</dbReference>
<dbReference type="InterPro" id="IPR001624">
    <property type="entry name" value="FliE"/>
</dbReference>
<dbReference type="GO" id="GO:0003774">
    <property type="term" value="F:cytoskeletal motor activity"/>
    <property type="evidence" value="ECO:0007669"/>
    <property type="project" value="InterPro"/>
</dbReference>
<proteinExistence type="inferred from homology"/>
<protein>
    <recommendedName>
        <fullName evidence="4 5">Flagellar hook-basal body complex protein FliE</fullName>
    </recommendedName>
</protein>
<organism evidence="6">
    <name type="scientific">Thermodesulfatator atlanticus</name>
    <dbReference type="NCBI Taxonomy" id="501497"/>
    <lineage>
        <taxon>Bacteria</taxon>
        <taxon>Pseudomonadati</taxon>
        <taxon>Thermodesulfobacteriota</taxon>
        <taxon>Thermodesulfobacteria</taxon>
        <taxon>Thermodesulfobacteriales</taxon>
        <taxon>Thermodesulfatatoraceae</taxon>
        <taxon>Thermodesulfatator</taxon>
    </lineage>
</organism>
<evidence type="ECO:0000256" key="1">
    <source>
        <dbReference type="ARBA" id="ARBA00004117"/>
    </source>
</evidence>
<gene>
    <name evidence="4 6" type="primary">fliE</name>
    <name evidence="6" type="ORF">ENJ96_09205</name>
</gene>
<sequence length="95" mass="11127">MKIENLNYPTPKLFGQEEKKPQGEEFWQRLKKELQEVDQAQKTAEKRLVAFATGQDPDLSGLTLSLARAEVSFRFLLQVRNKIIQAYEEIMRMQL</sequence>
<dbReference type="HAMAP" id="MF_00724">
    <property type="entry name" value="FliE"/>
    <property type="match status" value="1"/>
</dbReference>
<dbReference type="GO" id="GO:0005198">
    <property type="term" value="F:structural molecule activity"/>
    <property type="evidence" value="ECO:0007669"/>
    <property type="project" value="UniProtKB-UniRule"/>
</dbReference>
<comment type="subcellular location">
    <subcellularLocation>
        <location evidence="1 4">Bacterial flagellum basal body</location>
    </subcellularLocation>
</comment>
<evidence type="ECO:0000313" key="6">
    <source>
        <dbReference type="EMBL" id="HHI98012.1"/>
    </source>
</evidence>
<evidence type="ECO:0000256" key="4">
    <source>
        <dbReference type="HAMAP-Rule" id="MF_00724"/>
    </source>
</evidence>
<dbReference type="PRINTS" id="PR01006">
    <property type="entry name" value="FLGHOOKFLIE"/>
</dbReference>
<keyword evidence="6" id="KW-0966">Cell projection</keyword>
<comment type="caution">
    <text evidence="6">The sequence shown here is derived from an EMBL/GenBank/DDBJ whole genome shotgun (WGS) entry which is preliminary data.</text>
</comment>